<dbReference type="SUPFAM" id="SSF54211">
    <property type="entry name" value="Ribosomal protein S5 domain 2-like"/>
    <property type="match status" value="1"/>
</dbReference>
<dbReference type="RefSeq" id="WP_236099241.1">
    <property type="nucleotide sequence ID" value="NZ_JAKGUD010000005.1"/>
</dbReference>
<sequence>MARLEDRYARIIKEGRFSLKERRSEFIATAVPAKTVEEAKEAIESISKRYSDARHNCWAYRVGFPKTTEHCSDDGEPSGSAGRPILGAVIKADLYDLAIVVTRYFGGVKLGVRGLIDAYSASAHGVLEICPKEERTVTAPLGFTVGYENYGDCLHHLTALGIPEENVAPSFGEKVSVKVEVPISLLESAEETMEDLRLRGIIKGWESL</sequence>
<feature type="domain" description="Impact N-terminal" evidence="2">
    <location>
        <begin position="22"/>
        <end position="126"/>
    </location>
</feature>
<reference evidence="3 4" key="1">
    <citation type="submission" date="2022-01" db="EMBL/GenBank/DDBJ databases">
        <title>Dethiosulfovibrio faecalis sp. nov., a novel proteolytic, non-sulfur-reducing bacterium isolated from a marine aquaculture solid waste bioreactor.</title>
        <authorList>
            <person name="Grabowski S."/>
            <person name="Apolinario E."/>
            <person name="Schneider N."/>
            <person name="Marshall C.W."/>
            <person name="Sowers K.R."/>
        </authorList>
    </citation>
    <scope>NUCLEOTIDE SEQUENCE [LARGE SCALE GENOMIC DNA]</scope>
    <source>
        <strain evidence="3 4">DSM 12537</strain>
    </source>
</reference>
<dbReference type="Pfam" id="PF01205">
    <property type="entry name" value="Impact_N"/>
    <property type="match status" value="1"/>
</dbReference>
<comment type="similarity">
    <text evidence="1">Belongs to the IMPACT family.</text>
</comment>
<dbReference type="InterPro" id="IPR020568">
    <property type="entry name" value="Ribosomal_Su5_D2-typ_SF"/>
</dbReference>
<dbReference type="EMBL" id="JAKGUD010000005">
    <property type="protein sequence ID" value="MCF4142516.1"/>
    <property type="molecule type" value="Genomic_DNA"/>
</dbReference>
<dbReference type="Proteomes" id="UP001200430">
    <property type="component" value="Unassembled WGS sequence"/>
</dbReference>
<dbReference type="Gene3D" id="3.30.230.30">
    <property type="entry name" value="Impact, N-terminal domain"/>
    <property type="match status" value="1"/>
</dbReference>
<dbReference type="InterPro" id="IPR001498">
    <property type="entry name" value="Impact_N"/>
</dbReference>
<proteinExistence type="inferred from homology"/>
<dbReference type="PROSITE" id="PS00910">
    <property type="entry name" value="UPF0029"/>
    <property type="match status" value="1"/>
</dbReference>
<dbReference type="PANTHER" id="PTHR16301:SF20">
    <property type="entry name" value="IMPACT FAMILY MEMBER YIGZ"/>
    <property type="match status" value="1"/>
</dbReference>
<evidence type="ECO:0000259" key="2">
    <source>
        <dbReference type="Pfam" id="PF01205"/>
    </source>
</evidence>
<comment type="caution">
    <text evidence="3">The sequence shown here is derived from an EMBL/GenBank/DDBJ whole genome shotgun (WGS) entry which is preliminary data.</text>
</comment>
<dbReference type="InterPro" id="IPR020569">
    <property type="entry name" value="UPF0029_Impact_CS"/>
</dbReference>
<protein>
    <submittedName>
        <fullName evidence="3">YigZ family protein</fullName>
    </submittedName>
</protein>
<organism evidence="3 4">
    <name type="scientific">Dethiosulfovibrio marinus</name>
    <dbReference type="NCBI Taxonomy" id="133532"/>
    <lineage>
        <taxon>Bacteria</taxon>
        <taxon>Thermotogati</taxon>
        <taxon>Synergistota</taxon>
        <taxon>Synergistia</taxon>
        <taxon>Synergistales</taxon>
        <taxon>Dethiosulfovibrionaceae</taxon>
        <taxon>Dethiosulfovibrio</taxon>
    </lineage>
</organism>
<gene>
    <name evidence="3" type="ORF">L2W38_06785</name>
</gene>
<dbReference type="InterPro" id="IPR036956">
    <property type="entry name" value="Impact_N_sf"/>
</dbReference>
<accession>A0ABS9EQH6</accession>
<keyword evidence="4" id="KW-1185">Reference proteome</keyword>
<dbReference type="InterPro" id="IPR023582">
    <property type="entry name" value="Impact"/>
</dbReference>
<evidence type="ECO:0000313" key="4">
    <source>
        <dbReference type="Proteomes" id="UP001200430"/>
    </source>
</evidence>
<dbReference type="PANTHER" id="PTHR16301">
    <property type="entry name" value="IMPACT-RELATED"/>
    <property type="match status" value="1"/>
</dbReference>
<evidence type="ECO:0000313" key="3">
    <source>
        <dbReference type="EMBL" id="MCF4142516.1"/>
    </source>
</evidence>
<evidence type="ECO:0000256" key="1">
    <source>
        <dbReference type="ARBA" id="ARBA00007665"/>
    </source>
</evidence>
<name>A0ABS9EQH6_9BACT</name>